<dbReference type="EMBL" id="MT155002">
    <property type="protein sequence ID" value="QIX12540.1"/>
    <property type="molecule type" value="Genomic_DNA"/>
</dbReference>
<evidence type="ECO:0000256" key="28">
    <source>
        <dbReference type="ARBA" id="ARBA00023180"/>
    </source>
</evidence>
<keyword evidence="13 33" id="KW-0165">Cleavage on pair of basic residues</keyword>
<comment type="domain">
    <text evidence="33 34">The 17 amino acids long immunosuppressive region is present in many retroviral envelope proteins. Synthetic peptides derived from this relatively conserved sequence inhibit immune function in vitro and in vivo.</text>
</comment>
<dbReference type="GO" id="GO:0044175">
    <property type="term" value="C:host cell endosome membrane"/>
    <property type="evidence" value="ECO:0007669"/>
    <property type="project" value="UniProtKB-SubCell"/>
</dbReference>
<feature type="topological domain" description="Extracellular" evidence="33">
    <location>
        <begin position="32"/>
        <end position="683"/>
    </location>
</feature>
<reference evidence="39" key="2">
    <citation type="submission" date="2020-03" db="EMBL/GenBank/DDBJ databases">
        <authorList>
            <person name="Kuo H.-H."/>
            <person name="Banga R."/>
            <person name="Lee G."/>
            <person name="Gao C."/>
            <person name="Cavassini M."/>
            <person name="Corpataux J.-M."/>
            <person name="Blackmer J."/>
            <person name="Schulze zur Wiesch J."/>
            <person name="Yu X."/>
            <person name="Pantaleo G."/>
            <person name="Perreau M."/>
            <person name="Lichterfeld M."/>
        </authorList>
    </citation>
    <scope>NUCLEOTIDE SEQUENCE</scope>
    <source>
        <strain evidence="38">HK_JIDLNBL_S097</strain>
        <strain evidence="39">HK_JIDLNBL_S105</strain>
    </source>
</reference>
<dbReference type="SUPFAM" id="SSF56502">
    <property type="entry name" value="gp120 core"/>
    <property type="match status" value="2"/>
</dbReference>
<proteinExistence type="inferred from homology"/>
<comment type="function">
    <text evidence="33">Transmembrane protein gp41: Acts as a class I viral fusion protein. Under the current model, the protein has at least 3 conformational states: pre-fusion native state, pre-hairpin intermediate state, and post-fusion hairpin state. During fusion of viral and target intracellular membranes, the coiled coil regions (heptad repeats) assume a trimer-of-hairpins structure, positioning the fusion peptide in close proximity to the C-terminal region of the ectodomain. The formation of this structure appears to drive apposition and subsequent fusion of viral and target cell membranes. Complete fusion occurs in host cell endosomes and is dynamin-dependent, however some lipid transfer might occur at the plasma membrane. The virus undergoes clathrin-dependent internalization long before endosomal fusion, thus minimizing the surface exposure of conserved viral epitopes during fusion and reducing the efficacy of inhibitors targeting these epitopes. Membranes fusion leads to delivery of the nucleocapsid into the cytoplasm.</text>
</comment>
<evidence type="ECO:0000256" key="18">
    <source>
        <dbReference type="ARBA" id="ARBA00022844"/>
    </source>
</evidence>
<evidence type="ECO:0000256" key="10">
    <source>
        <dbReference type="ARBA" id="ARBA00022570"/>
    </source>
</evidence>
<organismHost>
    <name type="scientific">Homo sapiens</name>
    <name type="common">Human</name>
    <dbReference type="NCBI Taxonomy" id="9606"/>
</organismHost>
<feature type="disulfide bond" evidence="33">
    <location>
        <begin position="218"/>
        <end position="247"/>
    </location>
</feature>
<evidence type="ECO:0000256" key="5">
    <source>
        <dbReference type="ARBA" id="ARBA00004578"/>
    </source>
</evidence>
<evidence type="ECO:0000256" key="34">
    <source>
        <dbReference type="RuleBase" id="RU363095"/>
    </source>
</evidence>
<keyword evidence="12 33" id="KW-1162">Viral penetration into host cytoplasm</keyword>
<dbReference type="GO" id="GO:0039654">
    <property type="term" value="P:fusion of virus membrane with host endosome membrane"/>
    <property type="evidence" value="ECO:0007669"/>
    <property type="project" value="UniProtKB-UniRule"/>
</dbReference>
<dbReference type="CDD" id="cd09909">
    <property type="entry name" value="HIV-1-like_HR1-HR2"/>
    <property type="match status" value="1"/>
</dbReference>
<organism evidence="39">
    <name type="scientific">Human immunodeficiency virus type 1</name>
    <name type="common">HIV-1</name>
    <dbReference type="NCBI Taxonomy" id="11676"/>
    <lineage>
        <taxon>Viruses</taxon>
        <taxon>Riboviria</taxon>
        <taxon>Pararnavirae</taxon>
        <taxon>Artverviricota</taxon>
        <taxon>Revtraviricetes</taxon>
        <taxon>Ortervirales</taxon>
        <taxon>Retroviridae</taxon>
        <taxon>Orthoretrovirinae</taxon>
        <taxon>Lentivirus</taxon>
        <taxon>Lentivirus humimdef1</taxon>
    </lineage>
</organism>
<keyword evidence="23 33" id="KW-1039">Host endosome</keyword>
<dbReference type="GO" id="GO:0020002">
    <property type="term" value="C:host cell plasma membrane"/>
    <property type="evidence" value="ECO:0007669"/>
    <property type="project" value="UniProtKB-SubCell"/>
</dbReference>
<accession>A0A6H0YXU2</accession>
<feature type="region of interest" description="Fusion peptide" evidence="33">
    <location>
        <begin position="511"/>
        <end position="531"/>
    </location>
</feature>
<comment type="domain">
    <text evidence="33">The YXXL motif is involved in determining the exact site of viral release at the surface of infected mononuclear cells and promotes endocytosis. YXXL and di-leucine endocytosis motifs interact directly or indirectly with the clathrin adapter complexes, opperate independently, and their activities are not additive.</text>
</comment>
<evidence type="ECO:0000259" key="37">
    <source>
        <dbReference type="Pfam" id="PF00517"/>
    </source>
</evidence>
<dbReference type="InterPro" id="IPR037527">
    <property type="entry name" value="Gp160"/>
</dbReference>
<evidence type="ECO:0000256" key="35">
    <source>
        <dbReference type="SAM" id="MobiDB-lite"/>
    </source>
</evidence>
<feature type="disulfide bond" evidence="33">
    <location>
        <begin position="228"/>
        <end position="239"/>
    </location>
</feature>
<keyword evidence="8 33" id="KW-1170">Fusion of virus membrane with host endosomal membrane</keyword>
<comment type="function">
    <text evidence="33">Surface protein gp120: Attaches the virus to the host lymphoid cell by binding to the primary receptor CD4. This interaction induces a structural rearrangement creating a high affinity binding site for a chemokine coreceptor like CXCR4 and/or CCR5. Acts as a ligand for CD209/DC-SIGN and CLEC4M/DC-SIGNR, which are respectively found on dendritic cells (DCs), and on endothelial cells of liver sinusoids and lymph node sinuses. These interactions allow capture of viral particles at mucosal surfaces by these cells and subsequent transmission to permissive cells. HIV subverts the migration properties of dendritic cells to gain access to CD4+ T-cells in lymph nodes. Virus transmission to permissive T-cells occurs either in trans (without DCs infection, through viral capture and transmission), or in cis (following DCs productive infection, through the usual CD4-gp120 interaction), thereby inducing a robust infection. In trans infection, bound virions remain infectious over days and it is proposed that they are not degraded, but protected in non-lysosomal acidic organelles within the DCs close to the cell membrane thus contributing to the viral infectious potential during DCs' migration from the periphery to the lymphoid tissues. On arrival at lymphoid tissues, intact virions recycle back to DCs' cell surface allowing virus transmission to CD4+ T-cells.</text>
</comment>
<feature type="topological domain" description="Cytoplasmic" evidence="33">
    <location>
        <begin position="705"/>
        <end position="855"/>
    </location>
</feature>
<reference evidence="39" key="1">
    <citation type="journal article" date="2020" name="J. Infect. Dis.">
        <title>Blood and lymph node dissemination of clonal genome-intact HIV-1 DNA sequences during suppressive antiretroviral therapy.</title>
        <authorList>
            <person name="Kuo H.H."/>
            <person name="Banga R."/>
            <person name="Lee G.Q."/>
            <person name="Gao C."/>
            <person name="Cavassini M."/>
            <person name="Corpataux J.M."/>
            <person name="Blackmer J.E."/>
            <person name="Zur Wiesch J.S."/>
            <person name="Yu X.G."/>
            <person name="Pantaleo G."/>
            <person name="Perreau M."/>
            <person name="Lichterfeld M."/>
        </authorList>
    </citation>
    <scope>NUCLEOTIDE SEQUENCE</scope>
    <source>
        <strain evidence="38">HK_JIDLNBL_S097</strain>
        <strain evidence="39">HK_JIDLNBL_S105</strain>
    </source>
</reference>
<evidence type="ECO:0000256" key="11">
    <source>
        <dbReference type="ARBA" id="ARBA00022581"/>
    </source>
</evidence>
<evidence type="ECO:0000256" key="13">
    <source>
        <dbReference type="ARBA" id="ARBA00022685"/>
    </source>
</evidence>
<dbReference type="Gene3D" id="1.20.5.490">
    <property type="entry name" value="Single helix bin"/>
    <property type="match status" value="1"/>
</dbReference>
<evidence type="ECO:0000256" key="4">
    <source>
        <dbReference type="ARBA" id="ARBA00004563"/>
    </source>
</evidence>
<evidence type="ECO:0000256" key="3">
    <source>
        <dbReference type="ARBA" id="ARBA00004505"/>
    </source>
</evidence>
<keyword evidence="18 33" id="KW-0946">Virion</keyword>
<sequence>MKVKGIKKNYQHWWTWGMMLLGILMSCSAVEQLWVTVYYGVPVWKEATTTLFCASDAKAYDAEKHNVWATHACVPTDPNPQEIKLENVTENYNMWKNNMVEQMHEDIISLWDQSLKPCVKLTPLCVTLNCIDYENVTDVSGKMMEKGEIKNCSFNITTSIRDKMQKAYATFYKLDLAPIDNDNNNTNYTTYRLISCNTSVITQACPKVSFEPIPIHYCTPAGFAILQCNDKKFSGTGPCTNVSTVQCTHGIRPVVSTQLLLNGSLAEEEVVIRSENFTNNAKTIIVQLKEPVNITCIRPNNNTRKSIPIGPGRAYFRTGDIIGDIRQAHCNISKEAWNNTLIQVVEKLREQFRNKTIIFKQSSGGDPEIVMHSFNCGGEFFYCDTTALFNSTWEMGTEGLKDTEGSNITTLPCKIKQFINLWQEVGKAMYAPPIQGHIRCSSNITGLLLTRDGGNDGGNATNETEIFRPGGGDMRDNWRSELYKYKVVKIEPLGIAPTKAKRRVVQREKRAVGIGALFLGFLGAAGSTMGAASVTLTVQARQLLSGIVQQQNNLLKAIEAQQHLLQLTVWGIKQLQARVLAVERYLKDQQLLGIWGCSGKLICTTAVPWNASWSNKSLDDIWHNMTWMEWEREIDNYTDLIYTLLVASQNQQEKNEQELLELDKWASLWNWFDITQWLWYIKIFIMIVGGLVGLRIVFTVLSLVNRIRQGYSPLSFQTHLPATRGPDRPEGIEEEGGGRDRDTSDRLVNGFLALIWIDLRSLCLFSYHRLRDLLLIVARIVELLGRRGWEALKYCWNLLQYWSRELKNSAVSLLNVTAIAVAEGTDRVIEILQRTGRAILHIPTRIRQGAERALV</sequence>
<dbReference type="FunFam" id="1.10.287.210:FF:000001">
    <property type="entry name" value="Envelope glycoprotein gp160"/>
    <property type="match status" value="1"/>
</dbReference>
<dbReference type="GO" id="GO:1903911">
    <property type="term" value="P:positive regulation of receptor clustering"/>
    <property type="evidence" value="ECO:0007669"/>
    <property type="project" value="UniProtKB-UniRule"/>
</dbReference>
<gene>
    <name evidence="33 39" type="primary">env</name>
</gene>
<feature type="lipid moiety-binding region" description="S-palmitoyl cysteine; by host" evidence="33">
    <location>
        <position position="763"/>
    </location>
</feature>
<dbReference type="Gene3D" id="2.170.40.20">
    <property type="entry name" value="Human immunodeficiency virus 1, Gp160, envelope glycoprotein"/>
    <property type="match status" value="2"/>
</dbReference>
<evidence type="ECO:0000256" key="22">
    <source>
        <dbReference type="ARBA" id="ARBA00022989"/>
    </source>
</evidence>
<feature type="site" description="Cleavage; by host furin" evidence="33">
    <location>
        <begin position="510"/>
        <end position="511"/>
    </location>
</feature>
<feature type="transmembrane region" description="Helical" evidence="34">
    <location>
        <begin position="677"/>
        <end position="704"/>
    </location>
</feature>
<keyword evidence="22 33" id="KW-1133">Transmembrane helix</keyword>
<evidence type="ECO:0000256" key="19">
    <source>
        <dbReference type="ARBA" id="ARBA00022870"/>
    </source>
</evidence>
<feature type="domain" description="Human immunodeficiency virus 1 envelope glycoprotein Gp120" evidence="36">
    <location>
        <begin position="33"/>
        <end position="510"/>
    </location>
</feature>
<keyword evidence="15 33" id="KW-0053">Apoptosis</keyword>
<evidence type="ECO:0000256" key="12">
    <source>
        <dbReference type="ARBA" id="ARBA00022595"/>
    </source>
</evidence>
<evidence type="ECO:0000259" key="36">
    <source>
        <dbReference type="Pfam" id="PF00516"/>
    </source>
</evidence>
<dbReference type="GO" id="GO:0019082">
    <property type="term" value="P:viral protein processing"/>
    <property type="evidence" value="ECO:0007669"/>
    <property type="project" value="UniProtKB-UniRule"/>
</dbReference>
<feature type="region of interest" description="CD4-binding loop" evidence="33">
    <location>
        <begin position="362"/>
        <end position="372"/>
    </location>
</feature>
<keyword evidence="21 33" id="KW-1164">Virus endocytosis by host</keyword>
<dbReference type="GO" id="GO:1903908">
    <property type="term" value="P:positive regulation of plasma membrane raft polarization"/>
    <property type="evidence" value="ECO:0007669"/>
    <property type="project" value="UniProtKB-UniRule"/>
</dbReference>
<keyword evidence="17 33" id="KW-1161">Viral attachment to host cell</keyword>
<dbReference type="Pfam" id="PF00516">
    <property type="entry name" value="GP120"/>
    <property type="match status" value="1"/>
</dbReference>
<comment type="domain">
    <text evidence="33">The CD4-binding region is targeted by the antibody b12.</text>
</comment>
<dbReference type="HAMAP" id="MF_04083">
    <property type="entry name" value="HIV_ENV"/>
    <property type="match status" value="1"/>
</dbReference>
<keyword evidence="29 33" id="KW-0899">Viral immunoevasion</keyword>
<dbReference type="SUPFAM" id="SSF58069">
    <property type="entry name" value="Virus ectodomain"/>
    <property type="match status" value="1"/>
</dbReference>
<evidence type="ECO:0000256" key="1">
    <source>
        <dbReference type="ARBA" id="ARBA00004402"/>
    </source>
</evidence>
<dbReference type="GO" id="GO:0019064">
    <property type="term" value="P:fusion of virus membrane with host plasma membrane"/>
    <property type="evidence" value="ECO:0007669"/>
    <property type="project" value="UniProtKB-UniRule"/>
</dbReference>
<dbReference type="InterPro" id="IPR036377">
    <property type="entry name" value="Gp120_core_sf"/>
</dbReference>
<keyword evidence="27 33" id="KW-1015">Disulfide bond</keyword>
<evidence type="ECO:0000256" key="21">
    <source>
        <dbReference type="ARBA" id="ARBA00022890"/>
    </source>
</evidence>
<keyword evidence="26 33" id="KW-0564">Palmitate</keyword>
<evidence type="ECO:0000256" key="25">
    <source>
        <dbReference type="ARBA" id="ARBA00023136"/>
    </source>
</evidence>
<keyword evidence="19 33" id="KW-1043">Host membrane</keyword>
<comment type="function">
    <text evidence="33">Envelope glycoprotein gp160: Oligomerizes in the host endoplasmic reticulum into predominantly trimers. In a second time, gp160 transits in the host Golgi, where glycosylation is completed. The precursor is then proteolytically cleaved in the trans-Golgi and thereby activated by cellular furin or furin-like proteases to produce gp120 and gp41.</text>
</comment>
<dbReference type="PROSITE" id="PS51257">
    <property type="entry name" value="PROKAR_LIPOPROTEIN"/>
    <property type="match status" value="1"/>
</dbReference>
<comment type="subcellular location">
    <molecule>Surface protein gp120</molecule>
    <subcellularLocation>
        <location evidence="33">Virion membrane</location>
        <topology evidence="33">Peripheral membrane protein</topology>
    </subcellularLocation>
    <subcellularLocation>
        <location evidence="33">Host cell membrane</location>
        <topology evidence="33">Peripheral membrane protein</topology>
    </subcellularLocation>
    <subcellularLocation>
        <location evidence="33">Host endosome membrane</location>
        <topology evidence="33">Single-pass type I membrane protein</topology>
    </subcellularLocation>
    <text evidence="33">The surface protein is not anchored to the viral envelope, but associates with the extravirion surface through its binding to TM. It is probably concentrated at the site of budding and incorporated into the virions possibly by contacts between the cytoplasmic tail of Env and the N-terminus of Gag.</text>
</comment>
<dbReference type="GO" id="GO:0019062">
    <property type="term" value="P:virion attachment to host cell"/>
    <property type="evidence" value="ECO:0007669"/>
    <property type="project" value="UniProtKB-UniRule"/>
</dbReference>
<dbReference type="GO" id="GO:0055036">
    <property type="term" value="C:virion membrane"/>
    <property type="evidence" value="ECO:0007669"/>
    <property type="project" value="UniProtKB-SubCell"/>
</dbReference>
<evidence type="ECO:0000256" key="27">
    <source>
        <dbReference type="ARBA" id="ARBA00023157"/>
    </source>
</evidence>
<evidence type="ECO:0000256" key="33">
    <source>
        <dbReference type="HAMAP-Rule" id="MF_04083"/>
    </source>
</evidence>
<dbReference type="FunFam" id="1.20.5.490:FF:000001">
    <property type="entry name" value="Envelope glycoprotein gp160"/>
    <property type="match status" value="1"/>
</dbReference>
<evidence type="ECO:0000256" key="20">
    <source>
        <dbReference type="ARBA" id="ARBA00022879"/>
    </source>
</evidence>
<protein>
    <recommendedName>
        <fullName evidence="33">Envelope glycoprotein gp160</fullName>
    </recommendedName>
    <alternativeName>
        <fullName evidence="33">Env polyprotein</fullName>
    </alternativeName>
    <component>
        <recommendedName>
            <fullName evidence="33">Surface protein gp120</fullName>
            <shortName evidence="33">SU</shortName>
        </recommendedName>
        <alternativeName>
            <fullName evidence="33">Glycoprotein 120</fullName>
            <shortName evidence="33">gp120</shortName>
        </alternativeName>
    </component>
    <component>
        <recommendedName>
            <fullName evidence="33">Transmembrane protein gp41</fullName>
            <shortName evidence="33">TM</shortName>
        </recommendedName>
        <alternativeName>
            <fullName evidence="33">Glycoprotein 41</fullName>
            <shortName evidence="33">gp41</shortName>
        </alternativeName>
    </component>
</protein>
<evidence type="ECO:0000313" key="38">
    <source>
        <dbReference type="EMBL" id="QIX12540.1"/>
    </source>
</evidence>
<evidence type="ECO:0000256" key="32">
    <source>
        <dbReference type="ARBA" id="ARBA00062028"/>
    </source>
</evidence>
<comment type="miscellaneous">
    <text evidence="33">Inhibitors targeting HIV-1 viral envelope proteins are used as antiretroviral drugs. Attachment of virions to the cell surface via non-specific interactions and CD4 binding can be blocked by inhibitors that include cyanovirin-N, cyclotriazadisulfonamide analogs, PRO 2000, TNX 355 and PRO 542. In addition, BMS 806 can block CD4-induced conformational changes. Env interactions with the coreceptor molecules can be targeted by CCR5 antagonists including SCH-D, maraviroc (UK 427857) and aplaviroc (GW 873140), and the CXCR4 antagonist AMD 070. Fusion of viral and cellular membranes can be inhibited by peptides such as enfuvirtide and tifuvirtide (T 1249). Resistance to inhibitors associated with mutations in Env are observed. Most of the time, single mutations confer only a modest reduction in drug susceptibility. Combination of several mutations is usually required to develop a high-level drug resistance.</text>
</comment>
<dbReference type="InterPro" id="IPR000777">
    <property type="entry name" value="HIV1_Gp120"/>
</dbReference>
<dbReference type="GO" id="GO:0016020">
    <property type="term" value="C:membrane"/>
    <property type="evidence" value="ECO:0007669"/>
    <property type="project" value="UniProtKB-UniRule"/>
</dbReference>
<feature type="chain" id="PRO_5042633821" description="Transmembrane protein gp41" evidence="33">
    <location>
        <begin position="511"/>
        <end position="855"/>
    </location>
</feature>
<feature type="transmembrane region" description="Helical" evidence="34">
    <location>
        <begin position="511"/>
        <end position="534"/>
    </location>
</feature>
<evidence type="ECO:0000256" key="7">
    <source>
        <dbReference type="ARBA" id="ARBA00022506"/>
    </source>
</evidence>
<comment type="PTM">
    <text evidence="33">Highly glycosylated by host. The high number of glycan on the protein is reffered to as 'glycan shield' because it contributes to hide protein sequence from adaptive immune system.</text>
</comment>
<evidence type="ECO:0000256" key="2">
    <source>
        <dbReference type="ARBA" id="ARBA00004433"/>
    </source>
</evidence>
<keyword evidence="10 33" id="KW-1165">Clathrin-mediated endocytosis of virus by host</keyword>
<dbReference type="EMBL" id="MT155006">
    <property type="protein sequence ID" value="QIX12564.1"/>
    <property type="molecule type" value="Genomic_DNA"/>
</dbReference>
<keyword evidence="9 33" id="KW-1032">Host cell membrane</keyword>
<feature type="chain" id="PRO_5042633816" description="Surface protein gp120" evidence="33">
    <location>
        <begin position="32"/>
        <end position="510"/>
    </location>
</feature>
<evidence type="ECO:0000256" key="8">
    <source>
        <dbReference type="ARBA" id="ARBA00022510"/>
    </source>
</evidence>
<comment type="similarity">
    <text evidence="33">Belongs to the HIV-1 env protein family.</text>
</comment>
<keyword evidence="31 33" id="KW-1160">Virus entry into host cell</keyword>
<evidence type="ECO:0000256" key="23">
    <source>
        <dbReference type="ARBA" id="ARBA00023046"/>
    </source>
</evidence>
<evidence type="ECO:0000256" key="6">
    <source>
        <dbReference type="ARBA" id="ARBA00004650"/>
    </source>
</evidence>
<keyword evidence="25 33" id="KW-0472">Membrane</keyword>
<keyword evidence="24 33" id="KW-0175">Coiled coil</keyword>
<dbReference type="Gene3D" id="1.10.287.210">
    <property type="match status" value="1"/>
</dbReference>
<comment type="PTM">
    <text evidence="33">Palmitoylation of the transmembrane protein and of Env polyprotein (prior to its proteolytic cleavage) is essential for their association with host cell membrane lipid rafts. Palmitoylation is therefore required for envelope trafficking to classical lipid rafts, but not for viral replication.</text>
</comment>
<evidence type="ECO:0000256" key="29">
    <source>
        <dbReference type="ARBA" id="ARBA00023280"/>
    </source>
</evidence>
<dbReference type="GO" id="GO:0019031">
    <property type="term" value="C:viral envelope"/>
    <property type="evidence" value="ECO:0007669"/>
    <property type="project" value="UniProtKB-KW"/>
</dbReference>
<keyword evidence="16 33" id="KW-0732">Signal</keyword>
<feature type="short sequence motif" description="YXXL motif; contains endocytosis signal" evidence="33">
    <location>
        <begin position="711"/>
        <end position="714"/>
    </location>
</feature>
<keyword evidence="20 33" id="KW-0261">Viral envelope protein</keyword>
<keyword evidence="14 33" id="KW-0812">Transmembrane</keyword>
<dbReference type="Pfam" id="PF00517">
    <property type="entry name" value="GP41"/>
    <property type="match status" value="1"/>
</dbReference>
<comment type="subunit">
    <text evidence="32">The mature envelope protein (Env) consists of a homotrimer of non-covalently associated gp120-gp41 heterodimers. The resulting complex protrudes from the virus surface as a spike. There seems to be as few as 10 spikes on the average virion. Interacts with host CD4, CCR5 and CXCR4. Gp120 also interacts with the C-type lectins CD209/DC-SIGN and CLEC4M/DC-SIGNR (collectively referred to as DC-SIGN(R)). Gp120 and gp41 interact with GalCer. Gp120 interacts with host ITGA4/ITGB7 complex; on CD4+ T-cells, this interaction results in rapid activation of integrin ITGAL/LFA-1, which facilitates efficient cell-to-cell spreading of HIV-1. Gp120 interacts with cell-associated heparan sulfate; this interaction increases virus infectivity on permissive cells and may be involved in infection of CD4- cells.</text>
</comment>
<comment type="miscellaneous">
    <text evidence="33">HIV-1 lineages are divided in three main groups, M (for Major), O (for Outlier), and N (for New, or Non-M, Non-O). The vast majority of strains found worldwide belong to the group M. Group O seems to be endemic to and largely confined to Cameroon and neighboring countries in West Central Africa, where these viruses represent a small minority of HIV-1 strains. The group N is represented by a limited number of isolates from Cameroonian persons. The group M is further subdivided in 9 clades or subtypes (A to D, F to H, J and K).</text>
</comment>
<name>A0A6H0YXU2_HV1</name>
<dbReference type="GO" id="GO:0005198">
    <property type="term" value="F:structural molecule activity"/>
    <property type="evidence" value="ECO:0007669"/>
    <property type="project" value="UniProtKB-UniRule"/>
</dbReference>
<comment type="domain">
    <text evidence="33">The membrane proximal external region (MPER) present in gp41 is a tryptophan-rich region recognized by the antibodies 2F5, Z13, and 4E10. MPER seems to play a role in fusion.</text>
</comment>
<feature type="coiled-coil region" evidence="33">
    <location>
        <begin position="632"/>
        <end position="666"/>
    </location>
</feature>
<comment type="subcellular location">
    <molecule>Transmembrane protein gp41</molecule>
    <subcellularLocation>
        <location evidence="33">Virion membrane</location>
        <topology evidence="33">Single-pass type I membrane protein</topology>
    </subcellularLocation>
    <subcellularLocation>
        <location evidence="33">Host cell membrane</location>
        <topology evidence="33">Single-pass type I membrane protein</topology>
    </subcellularLocation>
    <subcellularLocation>
        <location evidence="33">Host endosome membrane</location>
        <topology evidence="33">Single-pass type I membrane protein</topology>
    </subcellularLocation>
    <text evidence="33">It is probably concentrated at the site of budding and incorporated into the virions possibly by contacts between the cytoplasmic tail of Env and the N-terminus of Gag.</text>
</comment>
<comment type="subcellular location">
    <subcellularLocation>
        <location evidence="3">Host cell membrane</location>
        <topology evidence="3">Peripheral membrane protein</topology>
    </subcellularLocation>
    <subcellularLocation>
        <location evidence="1">Host cell membrane</location>
        <topology evidence="1">Single-pass type I membrane protein</topology>
    </subcellularLocation>
    <subcellularLocation>
        <location evidence="2">Host endosome membrane</location>
        <topology evidence="2">Peripheral membrane protein</topology>
    </subcellularLocation>
    <subcellularLocation>
        <location evidence="5">Host endosome membrane</location>
        <topology evidence="5">Single-pass type I membrane protein</topology>
    </subcellularLocation>
    <subcellularLocation>
        <location evidence="6">Virion membrane</location>
        <topology evidence="6">Peripheral membrane protein</topology>
    </subcellularLocation>
    <subcellularLocation>
        <location evidence="4">Virion membrane</location>
        <topology evidence="4">Single-pass type I membrane protein</topology>
    </subcellularLocation>
</comment>
<dbReference type="GO" id="GO:0075512">
    <property type="term" value="P:clathrin-dependent endocytosis of virus by host cell"/>
    <property type="evidence" value="ECO:0007669"/>
    <property type="project" value="UniProtKB-UniRule"/>
</dbReference>
<feature type="region of interest" description="Immunosuppression" evidence="33">
    <location>
        <begin position="573"/>
        <end position="591"/>
    </location>
</feature>
<evidence type="ECO:0000256" key="17">
    <source>
        <dbReference type="ARBA" id="ARBA00022804"/>
    </source>
</evidence>
<evidence type="ECO:0000313" key="39">
    <source>
        <dbReference type="EMBL" id="QIX12564.1"/>
    </source>
</evidence>
<feature type="region of interest" description="Disordered" evidence="35">
    <location>
        <begin position="718"/>
        <end position="741"/>
    </location>
</feature>
<comment type="domain">
    <text evidence="33">Some of the most genetically diverse regions of the viral genome are present in Env. They are called variable regions 1 through 5 (V1 through V5). Coreceptor usage of gp120 is determined mainly by the primary structure of the third variable region (V3) in the outer domain of gp120. The sequence of V3 determines which coreceptor, CCR5 and/or CXCR4 (corresponding to R5/macrophage, X4/T cell and R5X4/T cell and macrophage tropism), is used to trigger the fusion potential of the Env complex, and hence which cells the virus can infect. Binding to CCR5 involves a region adjacent in addition to V3.</text>
</comment>
<evidence type="ECO:0000256" key="30">
    <source>
        <dbReference type="ARBA" id="ARBA00023288"/>
    </source>
</evidence>
<dbReference type="FunFam" id="2.170.40.20:FF:000001">
    <property type="entry name" value="Envelope glycoprotein gp160"/>
    <property type="match status" value="1"/>
</dbReference>
<evidence type="ECO:0000256" key="26">
    <source>
        <dbReference type="ARBA" id="ARBA00023139"/>
    </source>
</evidence>
<keyword evidence="28 33" id="KW-0325">Glycoprotein</keyword>
<feature type="chain" id="PRO_5042633819" description="Envelope glycoprotein gp160" evidence="33">
    <location>
        <begin position="32"/>
        <end position="855"/>
    </location>
</feature>
<feature type="transmembrane region" description="Helical" evidence="34">
    <location>
        <begin position="13"/>
        <end position="35"/>
    </location>
</feature>
<keyword evidence="7 33" id="KW-1168">Fusion of virus membrane with host membrane</keyword>
<evidence type="ECO:0000256" key="9">
    <source>
        <dbReference type="ARBA" id="ARBA00022511"/>
    </source>
</evidence>
<evidence type="ECO:0000256" key="31">
    <source>
        <dbReference type="ARBA" id="ARBA00023296"/>
    </source>
</evidence>
<dbReference type="InterPro" id="IPR000328">
    <property type="entry name" value="GP41-like"/>
</dbReference>
<comment type="subunit">
    <text evidence="33">The mature envelope protein (Env) consists of a homotrimer of non-covalently associated gp120-gp41 heterodimers. The resulting complex protrudes from the virus surface as a spike. There seems to be as few as 10 spikes on the average virion. Surface protein gp120 interacts with host CD4, CCR5 and CXCR4. Gp120 also interacts with the C-type lectins CD209/DC-SIGN and CLEC4M/DC-SIGNR (collectively referred to as DC-SIGN(R)). Gp120 and gp41 interact with GalCer. Gp120 interacts with host ITGA4/ITGB7 complex; on CD4+ T-cells, this interaction results in rapid activation of integrin ITGAL/LFA-1, which facilitates efficient cell-to-cell spreading of HIV-1. Gp120 interacts with cell-associated heparan sulfate; this interaction increases virus infectivity on permissive cells and may be involved in infection of CD4- cells.</text>
</comment>
<feature type="region of interest" description="MPER; binding to GalCer" evidence="33">
    <location>
        <begin position="661"/>
        <end position="682"/>
    </location>
</feature>
<evidence type="ECO:0000256" key="16">
    <source>
        <dbReference type="ARBA" id="ARBA00022729"/>
    </source>
</evidence>
<dbReference type="GO" id="GO:0052031">
    <property type="term" value="P:symbiont-mediated perturbation of host defense response"/>
    <property type="evidence" value="ECO:0007669"/>
    <property type="project" value="UniProtKB-UniRule"/>
</dbReference>
<dbReference type="FunFam" id="2.170.40.20:FF:000003">
    <property type="entry name" value="Envelope glycoprotein gp160"/>
    <property type="match status" value="1"/>
</dbReference>
<keyword evidence="11 33" id="KW-0945">Host-virus interaction</keyword>
<feature type="compositionally biased region" description="Basic and acidic residues" evidence="35">
    <location>
        <begin position="725"/>
        <end position="741"/>
    </location>
</feature>
<comment type="caution">
    <text evidence="33 34">Lacks conserved residue(s) required for the propagation of feature annotation.</text>
</comment>
<comment type="PTM">
    <text evidence="33">Specific enzymatic cleavages in vivo yield mature proteins. Envelope glycoproteins are synthesized as a inactive precursor that is heavily N-glycosylated and processed likely by host cell furin in the Golgi to yield the mature SU and TM proteins. The cleavage site between SU and TM requires the minimal sequence [KR]-X-[KR]-R. About 2 of the 9 disulfide bonds of gp41 are reduced by P4HB/PDI, following binding to CD4 receptor.</text>
</comment>
<evidence type="ECO:0000256" key="24">
    <source>
        <dbReference type="ARBA" id="ARBA00023054"/>
    </source>
</evidence>
<feature type="domain" description="Retroviral envelope protein GP41-like" evidence="37">
    <location>
        <begin position="529"/>
        <end position="718"/>
    </location>
</feature>
<evidence type="ECO:0000256" key="15">
    <source>
        <dbReference type="ARBA" id="ARBA00022703"/>
    </source>
</evidence>
<feature type="disulfide bond" evidence="33">
    <location>
        <begin position="597"/>
        <end position="603"/>
    </location>
</feature>
<feature type="disulfide bond" evidence="33">
    <location>
        <begin position="53"/>
        <end position="73"/>
    </location>
</feature>
<evidence type="ECO:0000256" key="14">
    <source>
        <dbReference type="ARBA" id="ARBA00022692"/>
    </source>
</evidence>
<keyword evidence="30 33" id="KW-0449">Lipoprotein</keyword>